<dbReference type="EMBL" id="MSDU01000007">
    <property type="protein sequence ID" value="OLN23560.1"/>
    <property type="molecule type" value="Genomic_DNA"/>
</dbReference>
<dbReference type="InterPro" id="IPR032531">
    <property type="entry name" value="DUF4956"/>
</dbReference>
<dbReference type="STRING" id="1714264.BTO30_03810"/>
<keyword evidence="1" id="KW-1133">Transmembrane helix</keyword>
<keyword evidence="3" id="KW-1185">Reference proteome</keyword>
<accession>A0A1Q8Q8A2</accession>
<evidence type="ECO:0000313" key="3">
    <source>
        <dbReference type="Proteomes" id="UP000185568"/>
    </source>
</evidence>
<proteinExistence type="predicted"/>
<evidence type="ECO:0000313" key="2">
    <source>
        <dbReference type="EMBL" id="OLN23560.1"/>
    </source>
</evidence>
<keyword evidence="1" id="KW-0472">Membrane</keyword>
<evidence type="ECO:0000256" key="1">
    <source>
        <dbReference type="SAM" id="Phobius"/>
    </source>
</evidence>
<feature type="transmembrane region" description="Helical" evidence="1">
    <location>
        <begin position="20"/>
        <end position="47"/>
    </location>
</feature>
<comment type="caution">
    <text evidence="2">The sequence shown here is derived from an EMBL/GenBank/DDBJ whole genome shotgun (WGS) entry which is preliminary data.</text>
</comment>
<gene>
    <name evidence="2" type="ORF">BTO30_03810</name>
</gene>
<dbReference type="RefSeq" id="WP_075397394.1">
    <property type="nucleotide sequence ID" value="NZ_MSDU01000007.1"/>
</dbReference>
<feature type="transmembrane region" description="Helical" evidence="1">
    <location>
        <begin position="109"/>
        <end position="142"/>
    </location>
</feature>
<dbReference type="Proteomes" id="UP000185568">
    <property type="component" value="Unassembled WGS sequence"/>
</dbReference>
<reference evidence="2 3" key="1">
    <citation type="submission" date="2016-12" db="EMBL/GenBank/DDBJ databases">
        <title>Domibacillus antri genome sequencing.</title>
        <authorList>
            <person name="Verma A."/>
            <person name="Krishnamurthi S."/>
        </authorList>
    </citation>
    <scope>NUCLEOTIDE SEQUENCE [LARGE SCALE GENOMIC DNA]</scope>
    <source>
        <strain evidence="2 3">XD80</strain>
    </source>
</reference>
<organism evidence="2 3">
    <name type="scientific">Domibacillus antri</name>
    <dbReference type="NCBI Taxonomy" id="1714264"/>
    <lineage>
        <taxon>Bacteria</taxon>
        <taxon>Bacillati</taxon>
        <taxon>Bacillota</taxon>
        <taxon>Bacilli</taxon>
        <taxon>Bacillales</taxon>
        <taxon>Bacillaceae</taxon>
        <taxon>Domibacillus</taxon>
    </lineage>
</organism>
<protein>
    <submittedName>
        <fullName evidence="2">DUF4956 domain-containing protein</fullName>
    </submittedName>
</protein>
<dbReference type="AlphaFoldDB" id="A0A1Q8Q8A2"/>
<name>A0A1Q8Q8A2_9BACI</name>
<dbReference type="Pfam" id="PF16316">
    <property type="entry name" value="DUF4956"/>
    <property type="match status" value="1"/>
</dbReference>
<sequence>MDNVTTFNDILKKSFLREYMFGTLSVVDILLSLLTAFMAGAFIYGIYKYTYKGVLYSPSFNATLLVMTMITSLVIMTISTNVVLSLGMVGALSIVRFRTAIKDPLDVVFMFWAIAAGISSGAGLYFLTLFGALIIGVVIIVLSRKKHTDTVYLLVIHYTEEANEEVKRELQKLDYTLKSKIVRQNIVEMTAEVRLKIDNTAFMNSLSNVEGVRDVSLVQYNGDYAV</sequence>
<feature type="transmembrane region" description="Helical" evidence="1">
    <location>
        <begin position="59"/>
        <end position="89"/>
    </location>
</feature>
<keyword evidence="1" id="KW-0812">Transmembrane</keyword>